<evidence type="ECO:0008006" key="5">
    <source>
        <dbReference type="Google" id="ProtNLM"/>
    </source>
</evidence>
<gene>
    <name evidence="3" type="ORF">MTR64_08125</name>
</gene>
<dbReference type="EMBL" id="JALHLE010000009">
    <property type="protein sequence ID" value="MCJ2178526.1"/>
    <property type="molecule type" value="Genomic_DNA"/>
</dbReference>
<evidence type="ECO:0000256" key="1">
    <source>
        <dbReference type="SAM" id="MobiDB-lite"/>
    </source>
</evidence>
<feature type="signal peptide" evidence="2">
    <location>
        <begin position="1"/>
        <end position="17"/>
    </location>
</feature>
<sequence length="241" mass="24415">MKTSARFMARLTIASLAGTLMLTGCGSNEKAPAGPETDPAMSGALGDRIMVDPEMAGQDGAAVAASSGQITLPPEDRSPEAIADAKQKAAAMAGGKLQPAPQPGQGSAASLAENAATAAQVAKASQTAHTDCAAKVQYSNTWAAKLPAELPVYPRGAVQEAAGVDSDACVLRVVNFATPVSPGDVISFYYTKAGKAGYGAEYKLDGNDHVLGGRKGGKAYAVYARKLANGLTEVDLVTSGE</sequence>
<name>A0ABT0B0C1_9SPHN</name>
<evidence type="ECO:0000313" key="3">
    <source>
        <dbReference type="EMBL" id="MCJ2178526.1"/>
    </source>
</evidence>
<evidence type="ECO:0000313" key="4">
    <source>
        <dbReference type="Proteomes" id="UP001162880"/>
    </source>
</evidence>
<dbReference type="RefSeq" id="WP_243992644.1">
    <property type="nucleotide sequence ID" value="NZ_JALHLE010000009.1"/>
</dbReference>
<feature type="compositionally biased region" description="Basic and acidic residues" evidence="1">
    <location>
        <begin position="74"/>
        <end position="87"/>
    </location>
</feature>
<protein>
    <recommendedName>
        <fullName evidence="5">Lipoprotein</fullName>
    </recommendedName>
</protein>
<comment type="caution">
    <text evidence="3">The sequence shown here is derived from an EMBL/GenBank/DDBJ whole genome shotgun (WGS) entry which is preliminary data.</text>
</comment>
<dbReference type="Proteomes" id="UP001162880">
    <property type="component" value="Unassembled WGS sequence"/>
</dbReference>
<reference evidence="3" key="1">
    <citation type="submission" date="2022-03" db="EMBL/GenBank/DDBJ databases">
        <title>Identification of a novel bacterium isolated from mangrove sediments.</title>
        <authorList>
            <person name="Pan X."/>
        </authorList>
    </citation>
    <scope>NUCLEOTIDE SEQUENCE</scope>
    <source>
        <strain evidence="3">B2580</strain>
    </source>
</reference>
<keyword evidence="4" id="KW-1185">Reference proteome</keyword>
<dbReference type="PROSITE" id="PS51257">
    <property type="entry name" value="PROKAR_LIPOPROTEIN"/>
    <property type="match status" value="1"/>
</dbReference>
<proteinExistence type="predicted"/>
<feature type="region of interest" description="Disordered" evidence="1">
    <location>
        <begin position="70"/>
        <end position="111"/>
    </location>
</feature>
<organism evidence="3 4">
    <name type="scientific">Novosphingobium album</name>
    <name type="common">ex Hu et al. 2023</name>
    <dbReference type="NCBI Taxonomy" id="2930093"/>
    <lineage>
        <taxon>Bacteria</taxon>
        <taxon>Pseudomonadati</taxon>
        <taxon>Pseudomonadota</taxon>
        <taxon>Alphaproteobacteria</taxon>
        <taxon>Sphingomonadales</taxon>
        <taxon>Sphingomonadaceae</taxon>
        <taxon>Novosphingobium</taxon>
    </lineage>
</organism>
<keyword evidence="2" id="KW-0732">Signal</keyword>
<accession>A0ABT0B0C1</accession>
<evidence type="ECO:0000256" key="2">
    <source>
        <dbReference type="SAM" id="SignalP"/>
    </source>
</evidence>
<feature type="chain" id="PRO_5047174734" description="Lipoprotein" evidence="2">
    <location>
        <begin position="18"/>
        <end position="241"/>
    </location>
</feature>